<reference evidence="9 10" key="1">
    <citation type="submission" date="2024-04" db="EMBL/GenBank/DDBJ databases">
        <title>Genome sequencing and metabolic network reconstruction of aminoacids and betaine degradation by Anoxynatronum sibiricum.</title>
        <authorList>
            <person name="Detkova E.N."/>
            <person name="Boltjanskaja Y.V."/>
            <person name="Mardanov A.V."/>
            <person name="Kevbrin V."/>
        </authorList>
    </citation>
    <scope>NUCLEOTIDE SEQUENCE [LARGE SCALE GENOMIC DNA]</scope>
    <source>
        <strain evidence="9 10">Z-7981</strain>
    </source>
</reference>
<evidence type="ECO:0000313" key="10">
    <source>
        <dbReference type="Proteomes" id="UP001407405"/>
    </source>
</evidence>
<comment type="subcellular location">
    <subcellularLocation>
        <location evidence="1">Cell membrane</location>
        <topology evidence="1">Multi-pass membrane protein</topology>
    </subcellularLocation>
</comment>
<accession>A0ABU9VWU7</accession>
<evidence type="ECO:0000256" key="6">
    <source>
        <dbReference type="ARBA" id="ARBA00022989"/>
    </source>
</evidence>
<dbReference type="Gene3D" id="1.10.3470.10">
    <property type="entry name" value="ABC transporter involved in vitamin B12 uptake, BtuC"/>
    <property type="match status" value="1"/>
</dbReference>
<sequence>MKVSQKIYKAPKKISFNNQNKKKLIGTMGLLLVLVMAASLCIGAYFIDPREVFQILRHKLWGVPVPNGMAGTIVWDIRLTRILLAVTVGAALASSGAVYQGIFRNPLIEPYILGVSSGAAFGAALAILFEFPYSLQLLAFFFGMLAVTATYSVARMNGETPLVTLILSGVIISSLFSAMVSIFQYIGTEEQLRRLVFWLMGGLYQATWSDIKTILPVVAVGVLLLWMNAWKLNVLSLGETEAKTLGIHTERTKAVLMVTATAITAISVSLTGIIGWVGLMLPHAARLIVGPDHRFLIPLAAIMGSIFLVVCDTLARTISTGEVPIGIITAILGAPYLLFLLRRRSNYMGG</sequence>
<feature type="transmembrane region" description="Helical" evidence="8">
    <location>
        <begin position="79"/>
        <end position="99"/>
    </location>
</feature>
<dbReference type="EMBL" id="JBCITM010000017">
    <property type="protein sequence ID" value="MEN1761564.1"/>
    <property type="molecule type" value="Genomic_DNA"/>
</dbReference>
<feature type="transmembrane region" description="Helical" evidence="8">
    <location>
        <begin position="254"/>
        <end position="281"/>
    </location>
</feature>
<evidence type="ECO:0000256" key="1">
    <source>
        <dbReference type="ARBA" id="ARBA00004651"/>
    </source>
</evidence>
<feature type="transmembrane region" description="Helical" evidence="8">
    <location>
        <begin position="206"/>
        <end position="226"/>
    </location>
</feature>
<dbReference type="InterPro" id="IPR000522">
    <property type="entry name" value="ABC_transptr_permease_BtuC"/>
</dbReference>
<dbReference type="Proteomes" id="UP001407405">
    <property type="component" value="Unassembled WGS sequence"/>
</dbReference>
<dbReference type="RefSeq" id="WP_343186848.1">
    <property type="nucleotide sequence ID" value="NZ_JBCITM010000017.1"/>
</dbReference>
<keyword evidence="7 8" id="KW-0472">Membrane</keyword>
<organism evidence="9 10">
    <name type="scientific">Anoxynatronum sibiricum</name>
    <dbReference type="NCBI Taxonomy" id="210623"/>
    <lineage>
        <taxon>Bacteria</taxon>
        <taxon>Bacillati</taxon>
        <taxon>Bacillota</taxon>
        <taxon>Clostridia</taxon>
        <taxon>Eubacteriales</taxon>
        <taxon>Clostridiaceae</taxon>
        <taxon>Anoxynatronum</taxon>
    </lineage>
</organism>
<keyword evidence="5 8" id="KW-0812">Transmembrane</keyword>
<dbReference type="InterPro" id="IPR037294">
    <property type="entry name" value="ABC_BtuC-like"/>
</dbReference>
<dbReference type="PANTHER" id="PTHR30472:SF70">
    <property type="entry name" value="MOLYBDATE IMPORT SYSTEM PERMEASE PROTEIN MOLB"/>
    <property type="match status" value="1"/>
</dbReference>
<gene>
    <name evidence="9" type="ORF">AAIG11_13830</name>
</gene>
<keyword evidence="10" id="KW-1185">Reference proteome</keyword>
<evidence type="ECO:0000256" key="2">
    <source>
        <dbReference type="ARBA" id="ARBA00007935"/>
    </source>
</evidence>
<evidence type="ECO:0000256" key="7">
    <source>
        <dbReference type="ARBA" id="ARBA00023136"/>
    </source>
</evidence>
<feature type="transmembrane region" description="Helical" evidence="8">
    <location>
        <begin position="293"/>
        <end position="311"/>
    </location>
</feature>
<dbReference type="SUPFAM" id="SSF81345">
    <property type="entry name" value="ABC transporter involved in vitamin B12 uptake, BtuC"/>
    <property type="match status" value="1"/>
</dbReference>
<evidence type="ECO:0000256" key="8">
    <source>
        <dbReference type="SAM" id="Phobius"/>
    </source>
</evidence>
<comment type="similarity">
    <text evidence="2">Belongs to the binding-protein-dependent transport system permease family. FecCD subfamily.</text>
</comment>
<evidence type="ECO:0000256" key="4">
    <source>
        <dbReference type="ARBA" id="ARBA00022475"/>
    </source>
</evidence>
<dbReference type="PANTHER" id="PTHR30472">
    <property type="entry name" value="FERRIC ENTEROBACTIN TRANSPORT SYSTEM PERMEASE PROTEIN"/>
    <property type="match status" value="1"/>
</dbReference>
<keyword evidence="6 8" id="KW-1133">Transmembrane helix</keyword>
<evidence type="ECO:0000256" key="5">
    <source>
        <dbReference type="ARBA" id="ARBA00022692"/>
    </source>
</evidence>
<feature type="transmembrane region" description="Helical" evidence="8">
    <location>
        <begin position="323"/>
        <end position="341"/>
    </location>
</feature>
<dbReference type="Pfam" id="PF01032">
    <property type="entry name" value="FecCD"/>
    <property type="match status" value="1"/>
</dbReference>
<evidence type="ECO:0000256" key="3">
    <source>
        <dbReference type="ARBA" id="ARBA00022448"/>
    </source>
</evidence>
<dbReference type="CDD" id="cd06550">
    <property type="entry name" value="TM_ABC_iron-siderophores_like"/>
    <property type="match status" value="1"/>
</dbReference>
<proteinExistence type="inferred from homology"/>
<feature type="transmembrane region" description="Helical" evidence="8">
    <location>
        <begin position="111"/>
        <end position="129"/>
    </location>
</feature>
<name>A0ABU9VWU7_9CLOT</name>
<protein>
    <submittedName>
        <fullName evidence="9">Iron chelate uptake ABC transporter family permease subunit</fullName>
    </submittedName>
</protein>
<feature type="transmembrane region" description="Helical" evidence="8">
    <location>
        <begin position="135"/>
        <end position="153"/>
    </location>
</feature>
<keyword evidence="3" id="KW-0813">Transport</keyword>
<evidence type="ECO:0000313" key="9">
    <source>
        <dbReference type="EMBL" id="MEN1761564.1"/>
    </source>
</evidence>
<comment type="caution">
    <text evidence="9">The sequence shown here is derived from an EMBL/GenBank/DDBJ whole genome shotgun (WGS) entry which is preliminary data.</text>
</comment>
<feature type="transmembrane region" description="Helical" evidence="8">
    <location>
        <begin position="24"/>
        <end position="47"/>
    </location>
</feature>
<feature type="transmembrane region" description="Helical" evidence="8">
    <location>
        <begin position="165"/>
        <end position="186"/>
    </location>
</feature>
<keyword evidence="4" id="KW-1003">Cell membrane</keyword>